<dbReference type="InterPro" id="IPR010982">
    <property type="entry name" value="Lambda_DNA-bd_dom_sf"/>
</dbReference>
<gene>
    <name evidence="1" type="ORF">HZA66_18905</name>
</gene>
<dbReference type="Gene3D" id="1.10.260.40">
    <property type="entry name" value="lambda repressor-like DNA-binding domains"/>
    <property type="match status" value="1"/>
</dbReference>
<name>A0A933VWY7_RHOPL</name>
<dbReference type="Proteomes" id="UP000782519">
    <property type="component" value="Unassembled WGS sequence"/>
</dbReference>
<dbReference type="GO" id="GO:0003677">
    <property type="term" value="F:DNA binding"/>
    <property type="evidence" value="ECO:0007669"/>
    <property type="project" value="InterPro"/>
</dbReference>
<reference evidence="1" key="1">
    <citation type="submission" date="2020-07" db="EMBL/GenBank/DDBJ databases">
        <title>Huge and variable diversity of episymbiotic CPR bacteria and DPANN archaea in groundwater ecosystems.</title>
        <authorList>
            <person name="He C.Y."/>
            <person name="Keren R."/>
            <person name="Whittaker M."/>
            <person name="Farag I.F."/>
            <person name="Doudna J."/>
            <person name="Cate J.H.D."/>
            <person name="Banfield J.F."/>
        </authorList>
    </citation>
    <scope>NUCLEOTIDE SEQUENCE</scope>
    <source>
        <strain evidence="1">NC_groundwater_1818_Pr3_B-0.1um_66_35</strain>
    </source>
</reference>
<dbReference type="AlphaFoldDB" id="A0A933VWY7"/>
<dbReference type="SUPFAM" id="SSF47413">
    <property type="entry name" value="lambda repressor-like DNA-binding domains"/>
    <property type="match status" value="1"/>
</dbReference>
<dbReference type="EMBL" id="JACRJB010000053">
    <property type="protein sequence ID" value="MBI5131512.1"/>
    <property type="molecule type" value="Genomic_DNA"/>
</dbReference>
<sequence length="96" mass="10760">MTDTTPPPEPLISAAMIRAARGLLNISQTGLGESLTPTVSRRTMSKIETDAPGRPDQRRRDVLQAIRQYLESERIEFLFGNDEIEEGVLRRKLPIA</sequence>
<proteinExistence type="predicted"/>
<protein>
    <submittedName>
        <fullName evidence="1">Uncharacterized protein</fullName>
    </submittedName>
</protein>
<evidence type="ECO:0000313" key="1">
    <source>
        <dbReference type="EMBL" id="MBI5131512.1"/>
    </source>
</evidence>
<accession>A0A933VWY7</accession>
<organism evidence="1 2">
    <name type="scientific">Rhodopseudomonas palustris</name>
    <dbReference type="NCBI Taxonomy" id="1076"/>
    <lineage>
        <taxon>Bacteria</taxon>
        <taxon>Pseudomonadati</taxon>
        <taxon>Pseudomonadota</taxon>
        <taxon>Alphaproteobacteria</taxon>
        <taxon>Hyphomicrobiales</taxon>
        <taxon>Nitrobacteraceae</taxon>
        <taxon>Rhodopseudomonas</taxon>
    </lineage>
</organism>
<comment type="caution">
    <text evidence="1">The sequence shown here is derived from an EMBL/GenBank/DDBJ whole genome shotgun (WGS) entry which is preliminary data.</text>
</comment>
<evidence type="ECO:0000313" key="2">
    <source>
        <dbReference type="Proteomes" id="UP000782519"/>
    </source>
</evidence>